<accession>A0A916TU84</accession>
<sequence length="63" mass="7013">MLRATVPILFLLMLAACEREPDFDERYDAANEKIRSMASEIDAQISATPAPDVEEGVAREETD</sequence>
<protein>
    <recommendedName>
        <fullName evidence="4">Lipoprotein</fullName>
    </recommendedName>
</protein>
<evidence type="ECO:0008006" key="4">
    <source>
        <dbReference type="Google" id="ProtNLM"/>
    </source>
</evidence>
<evidence type="ECO:0000313" key="3">
    <source>
        <dbReference type="Proteomes" id="UP000608154"/>
    </source>
</evidence>
<gene>
    <name evidence="2" type="ORF">GCM10011494_16280</name>
</gene>
<dbReference type="RefSeq" id="WP_188770303.1">
    <property type="nucleotide sequence ID" value="NZ_BMHK01000008.1"/>
</dbReference>
<dbReference type="AlphaFoldDB" id="A0A916TU84"/>
<dbReference type="Proteomes" id="UP000608154">
    <property type="component" value="Unassembled WGS sequence"/>
</dbReference>
<evidence type="ECO:0000313" key="2">
    <source>
        <dbReference type="EMBL" id="GGB98534.1"/>
    </source>
</evidence>
<comment type="caution">
    <text evidence="2">The sequence shown here is derived from an EMBL/GenBank/DDBJ whole genome shotgun (WGS) entry which is preliminary data.</text>
</comment>
<dbReference type="EMBL" id="BMHK01000008">
    <property type="protein sequence ID" value="GGB98534.1"/>
    <property type="molecule type" value="Genomic_DNA"/>
</dbReference>
<keyword evidence="3" id="KW-1185">Reference proteome</keyword>
<evidence type="ECO:0000256" key="1">
    <source>
        <dbReference type="SAM" id="MobiDB-lite"/>
    </source>
</evidence>
<feature type="region of interest" description="Disordered" evidence="1">
    <location>
        <begin position="40"/>
        <end position="63"/>
    </location>
</feature>
<reference evidence="2" key="2">
    <citation type="submission" date="2020-09" db="EMBL/GenBank/DDBJ databases">
        <authorList>
            <person name="Sun Q."/>
            <person name="Zhou Y."/>
        </authorList>
    </citation>
    <scope>NUCLEOTIDE SEQUENCE</scope>
    <source>
        <strain evidence="2">CGMCC 1.15095</strain>
    </source>
</reference>
<dbReference type="PROSITE" id="PS51257">
    <property type="entry name" value="PROKAR_LIPOPROTEIN"/>
    <property type="match status" value="1"/>
</dbReference>
<organism evidence="2 3">
    <name type="scientific">Novosphingobium endophyticum</name>
    <dbReference type="NCBI Taxonomy" id="1955250"/>
    <lineage>
        <taxon>Bacteria</taxon>
        <taxon>Pseudomonadati</taxon>
        <taxon>Pseudomonadota</taxon>
        <taxon>Alphaproteobacteria</taxon>
        <taxon>Sphingomonadales</taxon>
        <taxon>Sphingomonadaceae</taxon>
        <taxon>Novosphingobium</taxon>
    </lineage>
</organism>
<name>A0A916TU84_9SPHN</name>
<reference evidence="2" key="1">
    <citation type="journal article" date="2014" name="Int. J. Syst. Evol. Microbiol.">
        <title>Complete genome sequence of Corynebacterium casei LMG S-19264T (=DSM 44701T), isolated from a smear-ripened cheese.</title>
        <authorList>
            <consortium name="US DOE Joint Genome Institute (JGI-PGF)"/>
            <person name="Walter F."/>
            <person name="Albersmeier A."/>
            <person name="Kalinowski J."/>
            <person name="Ruckert C."/>
        </authorList>
    </citation>
    <scope>NUCLEOTIDE SEQUENCE</scope>
    <source>
        <strain evidence="2">CGMCC 1.15095</strain>
    </source>
</reference>
<proteinExistence type="predicted"/>